<gene>
    <name evidence="2" type="ORF">PAC_13335</name>
</gene>
<protein>
    <submittedName>
        <fullName evidence="2">Uncharacterized protein</fullName>
    </submittedName>
</protein>
<feature type="region of interest" description="Disordered" evidence="1">
    <location>
        <begin position="225"/>
        <end position="276"/>
    </location>
</feature>
<evidence type="ECO:0000313" key="2">
    <source>
        <dbReference type="EMBL" id="CZR63438.1"/>
    </source>
</evidence>
<dbReference type="EMBL" id="FJOG01000023">
    <property type="protein sequence ID" value="CZR63438.1"/>
    <property type="molecule type" value="Genomic_DNA"/>
</dbReference>
<dbReference type="AlphaFoldDB" id="A0A1L7XEJ9"/>
<organism evidence="2 3">
    <name type="scientific">Phialocephala subalpina</name>
    <dbReference type="NCBI Taxonomy" id="576137"/>
    <lineage>
        <taxon>Eukaryota</taxon>
        <taxon>Fungi</taxon>
        <taxon>Dikarya</taxon>
        <taxon>Ascomycota</taxon>
        <taxon>Pezizomycotina</taxon>
        <taxon>Leotiomycetes</taxon>
        <taxon>Helotiales</taxon>
        <taxon>Mollisiaceae</taxon>
        <taxon>Phialocephala</taxon>
        <taxon>Phialocephala fortinii species complex</taxon>
    </lineage>
</organism>
<feature type="region of interest" description="Disordered" evidence="1">
    <location>
        <begin position="1"/>
        <end position="80"/>
    </location>
</feature>
<feature type="compositionally biased region" description="Low complexity" evidence="1">
    <location>
        <begin position="23"/>
        <end position="42"/>
    </location>
</feature>
<keyword evidence="3" id="KW-1185">Reference proteome</keyword>
<reference evidence="2 3" key="1">
    <citation type="submission" date="2016-03" db="EMBL/GenBank/DDBJ databases">
        <authorList>
            <person name="Ploux O."/>
        </authorList>
    </citation>
    <scope>NUCLEOTIDE SEQUENCE [LARGE SCALE GENOMIC DNA]</scope>
    <source>
        <strain evidence="2 3">UAMH 11012</strain>
    </source>
</reference>
<feature type="compositionally biased region" description="Polar residues" evidence="1">
    <location>
        <begin position="43"/>
        <end position="54"/>
    </location>
</feature>
<accession>A0A1L7XEJ9</accession>
<dbReference type="Proteomes" id="UP000184330">
    <property type="component" value="Unassembled WGS sequence"/>
</dbReference>
<sequence>MLPPNLLSGANRRAKNRQYQQQNRSPANSRSSNPTSSNNARSHQQLATNLPTQSRRPEAQNCMSNSEHPGGPGPIPASFDELDHERSYLLDCLQHENFKATQLLRRITPLEEDLIIDNVSSIGNRVSTKRNMRNQIGWFKSRLEETARQERRILVRLGQLTFQIQKRVRSTQVEDEYREFDTLRRSALLNYNKNMTPMQQMQPSFAPCYPTQFTPTQTLSTVPEWQQQHGDYSWQQNTHEVPPGNPHSKEISPMDTPRSDSVDTGTPKDRRPSYFRRTVSMGDADLDSSCSKHGHICKHMVKRLSLPIIPGLSQIWSLTKEERETAKGEE</sequence>
<evidence type="ECO:0000313" key="3">
    <source>
        <dbReference type="Proteomes" id="UP000184330"/>
    </source>
</evidence>
<feature type="compositionally biased region" description="Basic and acidic residues" evidence="1">
    <location>
        <begin position="247"/>
        <end position="272"/>
    </location>
</feature>
<feature type="compositionally biased region" description="Polar residues" evidence="1">
    <location>
        <begin position="225"/>
        <end position="239"/>
    </location>
</feature>
<evidence type="ECO:0000256" key="1">
    <source>
        <dbReference type="SAM" id="MobiDB-lite"/>
    </source>
</evidence>
<dbReference type="OrthoDB" id="5226586at2759"/>
<proteinExistence type="predicted"/>
<name>A0A1L7XEJ9_9HELO</name>